<protein>
    <recommendedName>
        <fullName evidence="2">DH domain-containing protein</fullName>
    </recommendedName>
</protein>
<dbReference type="PANTHER" id="PTHR12673">
    <property type="entry name" value="FACIOGENITAL DYSPLASIA PROTEIN"/>
    <property type="match status" value="1"/>
</dbReference>
<reference evidence="3 4" key="1">
    <citation type="journal article" date="2019" name="Sci. Rep.">
        <title>Nanopore sequencing improves the draft genome of the human pathogenic amoeba Naegleria fowleri.</title>
        <authorList>
            <person name="Liechti N."/>
            <person name="Schurch N."/>
            <person name="Bruggmann R."/>
            <person name="Wittwer M."/>
        </authorList>
    </citation>
    <scope>NUCLEOTIDE SEQUENCE [LARGE SCALE GENOMIC DNA]</scope>
    <source>
        <strain evidence="3 4">ATCC 30894</strain>
    </source>
</reference>
<gene>
    <name evidence="3" type="ORF">FDP41_011308</name>
</gene>
<feature type="domain" description="DH" evidence="2">
    <location>
        <begin position="30"/>
        <end position="391"/>
    </location>
</feature>
<dbReference type="VEuPathDB" id="AmoebaDB:NfTy_020010"/>
<feature type="region of interest" description="Disordered" evidence="1">
    <location>
        <begin position="87"/>
        <end position="113"/>
    </location>
</feature>
<dbReference type="GO" id="GO:0005737">
    <property type="term" value="C:cytoplasm"/>
    <property type="evidence" value="ECO:0007669"/>
    <property type="project" value="TreeGrafter"/>
</dbReference>
<evidence type="ECO:0000259" key="2">
    <source>
        <dbReference type="PROSITE" id="PS50010"/>
    </source>
</evidence>
<dbReference type="GeneID" id="68118523"/>
<dbReference type="InterPro" id="IPR000219">
    <property type="entry name" value="DH_dom"/>
</dbReference>
<dbReference type="Pfam" id="PF00621">
    <property type="entry name" value="RhoGEF"/>
    <property type="match status" value="1"/>
</dbReference>
<feature type="region of interest" description="Disordered" evidence="1">
    <location>
        <begin position="574"/>
        <end position="607"/>
    </location>
</feature>
<proteinExistence type="predicted"/>
<keyword evidence="4" id="KW-1185">Reference proteome</keyword>
<feature type="compositionally biased region" description="Low complexity" evidence="1">
    <location>
        <begin position="87"/>
        <end position="101"/>
    </location>
</feature>
<evidence type="ECO:0000313" key="4">
    <source>
        <dbReference type="Proteomes" id="UP000444721"/>
    </source>
</evidence>
<feature type="region of interest" description="Disordered" evidence="1">
    <location>
        <begin position="215"/>
        <end position="256"/>
    </location>
</feature>
<dbReference type="GO" id="GO:0005085">
    <property type="term" value="F:guanyl-nucleotide exchange factor activity"/>
    <property type="evidence" value="ECO:0007669"/>
    <property type="project" value="InterPro"/>
</dbReference>
<feature type="compositionally biased region" description="Low complexity" evidence="1">
    <location>
        <begin position="574"/>
        <end position="605"/>
    </location>
</feature>
<dbReference type="PROSITE" id="PS50010">
    <property type="entry name" value="DH_2"/>
    <property type="match status" value="1"/>
</dbReference>
<dbReference type="Proteomes" id="UP000444721">
    <property type="component" value="Unassembled WGS sequence"/>
</dbReference>
<feature type="compositionally biased region" description="Pro residues" evidence="1">
    <location>
        <begin position="231"/>
        <end position="241"/>
    </location>
</feature>
<dbReference type="EMBL" id="VFQX01000009">
    <property type="protein sequence ID" value="KAF0982378.1"/>
    <property type="molecule type" value="Genomic_DNA"/>
</dbReference>
<dbReference type="VEuPathDB" id="AmoebaDB:NF0035390"/>
<feature type="compositionally biased region" description="Low complexity" evidence="1">
    <location>
        <begin position="215"/>
        <end position="230"/>
    </location>
</feature>
<evidence type="ECO:0000256" key="1">
    <source>
        <dbReference type="SAM" id="MobiDB-lite"/>
    </source>
</evidence>
<evidence type="ECO:0000313" key="3">
    <source>
        <dbReference type="EMBL" id="KAF0982378.1"/>
    </source>
</evidence>
<dbReference type="AlphaFoldDB" id="A0A6A5C9L3"/>
<organism evidence="3 4">
    <name type="scientific">Naegleria fowleri</name>
    <name type="common">Brain eating amoeba</name>
    <dbReference type="NCBI Taxonomy" id="5763"/>
    <lineage>
        <taxon>Eukaryota</taxon>
        <taxon>Discoba</taxon>
        <taxon>Heterolobosea</taxon>
        <taxon>Tetramitia</taxon>
        <taxon>Eutetramitia</taxon>
        <taxon>Vahlkampfiidae</taxon>
        <taxon>Naegleria</taxon>
    </lineage>
</organism>
<dbReference type="PANTHER" id="PTHR12673:SF159">
    <property type="entry name" value="LD03170P"/>
    <property type="match status" value="1"/>
</dbReference>
<dbReference type="SUPFAM" id="SSF48065">
    <property type="entry name" value="DBL homology domain (DH-domain)"/>
    <property type="match status" value="1"/>
</dbReference>
<accession>A0A6A5C9L3</accession>
<dbReference type="Gene3D" id="1.20.900.10">
    <property type="entry name" value="Dbl homology (DH) domain"/>
    <property type="match status" value="2"/>
</dbReference>
<sequence length="704" mass="79113">MTVNMCYRVIQRKYKERVCENEKREIMRKQRLTTLYEILVSERQYCEYLKVLYEQYYLPLEKGDTSCQLEITRTVKNATTVTTSVTNGGVSSSGSLTSNSNHASDVDDSKQQQQVETVEKTTKRSIIDFKSIHTLKDSSMILIPPEIENIYKLNQDFLKCLESEILGWHAKDRFLYNVYRYSMNMIGSLFRKPNTASNPSTGTAINNNGNSNASLSGLASSSSSDNIPSPTSRPLPIPPGVRSPARHVRTGSSSGDLLNGGSIENFGYDLKQVREDCNISEKCFNKFMPAFMIYAFYISKFNQCRMNVNELSNQYPEFQTNLRLAKTHLKPANSLDLASLSVMIPQRLPRYVLLLKQLAKCTNLNELPHQFKEIEQCVKELEKITFKVNAFVKEYHSRMLVVNLQEEINKKVPLFKQEQQDGLIPCLVQPYRKVIGSFKVTPLVISSGGSGSDNDGSASPISNSGLLTPRSGSSSVTSIPSMEIHVLNDVLIVIASKTKTILKTKNEVDSSAVGTFLKLLSPKRKDRHQMPPDIARNETVDSRNVFEIYYCENHNVSLHTSQKASTTNAAVATTNTTTFNTRPHNSTSSGRSSSASDSSDNGDTNHSNTLILELSKCKYYSFVSKSQTKKEEQHSRQLTKIIHLDKTEEMTQLFMQCFEKLERPKTVFTLAEDDEGETLISNSKLLTLLTPENLVLTALNSNNK</sequence>
<dbReference type="RefSeq" id="XP_044567091.1">
    <property type="nucleotide sequence ID" value="XM_044701702.1"/>
</dbReference>
<dbReference type="OrthoDB" id="10412942at2759"/>
<comment type="caution">
    <text evidence="3">The sequence shown here is derived from an EMBL/GenBank/DDBJ whole genome shotgun (WGS) entry which is preliminary data.</text>
</comment>
<dbReference type="VEuPathDB" id="AmoebaDB:FDP41_011308"/>
<feature type="compositionally biased region" description="Polar residues" evidence="1">
    <location>
        <begin position="460"/>
        <end position="472"/>
    </location>
</feature>
<feature type="region of interest" description="Disordered" evidence="1">
    <location>
        <begin position="448"/>
        <end position="472"/>
    </location>
</feature>
<dbReference type="InterPro" id="IPR051092">
    <property type="entry name" value="FYVE_RhoGEF_PH"/>
</dbReference>
<name>A0A6A5C9L3_NAEFO</name>
<dbReference type="InterPro" id="IPR035899">
    <property type="entry name" value="DBL_dom_sf"/>
</dbReference>